<protein>
    <submittedName>
        <fullName evidence="2">GNAT family N-acetyltransferase</fullName>
    </submittedName>
</protein>
<dbReference type="RefSeq" id="WP_161347837.1">
    <property type="nucleotide sequence ID" value="NZ_BMGW01000010.1"/>
</dbReference>
<dbReference type="PROSITE" id="PS51186">
    <property type="entry name" value="GNAT"/>
    <property type="match status" value="1"/>
</dbReference>
<evidence type="ECO:0000313" key="2">
    <source>
        <dbReference type="EMBL" id="MZQ90449.1"/>
    </source>
</evidence>
<dbReference type="AlphaFoldDB" id="A0A6L8VM54"/>
<dbReference type="InterPro" id="IPR016181">
    <property type="entry name" value="Acyl_CoA_acyltransferase"/>
</dbReference>
<dbReference type="InterPro" id="IPR000182">
    <property type="entry name" value="GNAT_dom"/>
</dbReference>
<reference evidence="2 3" key="1">
    <citation type="submission" date="2020-01" db="EMBL/GenBank/DDBJ databases">
        <title>Frigidibacter albus SP32T (=CGMCC 1.13995T).</title>
        <authorList>
            <person name="Liao X."/>
        </authorList>
    </citation>
    <scope>NUCLEOTIDE SEQUENCE [LARGE SCALE GENOMIC DNA]</scope>
    <source>
        <strain evidence="2 3">SP32</strain>
    </source>
</reference>
<accession>A0A6L8VM54</accession>
<organism evidence="2 3">
    <name type="scientific">Frigidibacter albus</name>
    <dbReference type="NCBI Taxonomy" id="1465486"/>
    <lineage>
        <taxon>Bacteria</taxon>
        <taxon>Pseudomonadati</taxon>
        <taxon>Pseudomonadota</taxon>
        <taxon>Alphaproteobacteria</taxon>
        <taxon>Rhodobacterales</taxon>
        <taxon>Paracoccaceae</taxon>
        <taxon>Frigidibacter</taxon>
    </lineage>
</organism>
<keyword evidence="2" id="KW-0808">Transferase</keyword>
<evidence type="ECO:0000313" key="3">
    <source>
        <dbReference type="Proteomes" id="UP000477083"/>
    </source>
</evidence>
<sequence length="234" mass="24875">MIDLPGVMDATWPAAALHRAGPWLVREGQGGGKRVSAASAEAPWQPADIALAEEAQAALGQPPLFLLREGEEALDAELGARGYRVVDPVVAYAAPVAQLTAVPVPPIRVFSIWPPLAIQTDIWAEGGIGPERLAVMARTTSDHTALLGRINDRAAGSAFVALHGDTAMLHALHVLPEQQRSGLGAHMMRAAAFWAQDRGAINLSLVVTRENAPACALYASLGMQIVGQYHYRMK</sequence>
<dbReference type="Proteomes" id="UP000477083">
    <property type="component" value="Unassembled WGS sequence"/>
</dbReference>
<name>A0A6L8VM54_9RHOB</name>
<feature type="domain" description="N-acetyltransferase" evidence="1">
    <location>
        <begin position="102"/>
        <end position="234"/>
    </location>
</feature>
<evidence type="ECO:0000259" key="1">
    <source>
        <dbReference type="PROSITE" id="PS51186"/>
    </source>
</evidence>
<dbReference type="Pfam" id="PF00583">
    <property type="entry name" value="Acetyltransf_1"/>
    <property type="match status" value="1"/>
</dbReference>
<dbReference type="SUPFAM" id="SSF55729">
    <property type="entry name" value="Acyl-CoA N-acyltransferases (Nat)"/>
    <property type="match status" value="1"/>
</dbReference>
<dbReference type="GO" id="GO:0016747">
    <property type="term" value="F:acyltransferase activity, transferring groups other than amino-acyl groups"/>
    <property type="evidence" value="ECO:0007669"/>
    <property type="project" value="InterPro"/>
</dbReference>
<dbReference type="CDD" id="cd04301">
    <property type="entry name" value="NAT_SF"/>
    <property type="match status" value="1"/>
</dbReference>
<gene>
    <name evidence="2" type="ORF">GS660_15230</name>
</gene>
<comment type="caution">
    <text evidence="2">The sequence shown here is derived from an EMBL/GenBank/DDBJ whole genome shotgun (WGS) entry which is preliminary data.</text>
</comment>
<keyword evidence="3" id="KW-1185">Reference proteome</keyword>
<proteinExistence type="predicted"/>
<dbReference type="OrthoDB" id="7301318at2"/>
<dbReference type="EMBL" id="WWNR01000010">
    <property type="protein sequence ID" value="MZQ90449.1"/>
    <property type="molecule type" value="Genomic_DNA"/>
</dbReference>
<dbReference type="Gene3D" id="3.40.630.30">
    <property type="match status" value="1"/>
</dbReference>